<dbReference type="Proteomes" id="UP001431449">
    <property type="component" value="Unassembled WGS sequence"/>
</dbReference>
<sequence>MPRPSPRPARLPSRSLCGLLLALVTAAAGAQEIDPLLQSAEFEDQPVRSAWRATGDLALRAESTHGFSNREDIERLRSRLRAGLVRDDGTWTLRAVAKFGLGSDDNADNLRNLDNEKSDGVGIDEFAVGWRGDTLQWQLGKSVLPLAFTPLTWDRDLRPIGASLQHERPIGDFHRFVAQAGYFAPDHLGEDDSRLAAAQFSWFLNEGGVFSGELHAGYWHYDRLESTRRSGLMRSNRVVDGRLASDFELINLQGAVRRMFGERPLELRLDLVDNLGADRDGRGARFSIVYGSALIPGQWEIASAFQRIGRDAVPAAFNEDDWWFHSAARGVMPWIAYGIDETWSLQLSGFFERADGRDERIDRYLLDLRARW</sequence>
<keyword evidence="1" id="KW-0732">Signal</keyword>
<evidence type="ECO:0000313" key="3">
    <source>
        <dbReference type="Proteomes" id="UP001431449"/>
    </source>
</evidence>
<feature type="chain" id="PRO_5047055797" evidence="1">
    <location>
        <begin position="31"/>
        <end position="372"/>
    </location>
</feature>
<accession>A0ABT0GKG5</accession>
<dbReference type="RefSeq" id="WP_248210299.1">
    <property type="nucleotide sequence ID" value="NZ_JALNMH010000011.1"/>
</dbReference>
<protein>
    <submittedName>
        <fullName evidence="2">Porin</fullName>
    </submittedName>
</protein>
<organism evidence="2 3">
    <name type="scientific">Pseudomarimonas salicorniae</name>
    <dbReference type="NCBI Taxonomy" id="2933270"/>
    <lineage>
        <taxon>Bacteria</taxon>
        <taxon>Pseudomonadati</taxon>
        <taxon>Pseudomonadota</taxon>
        <taxon>Gammaproteobacteria</taxon>
        <taxon>Lysobacterales</taxon>
        <taxon>Lysobacteraceae</taxon>
        <taxon>Pseudomarimonas</taxon>
    </lineage>
</organism>
<evidence type="ECO:0000256" key="1">
    <source>
        <dbReference type="SAM" id="SignalP"/>
    </source>
</evidence>
<comment type="caution">
    <text evidence="2">The sequence shown here is derived from an EMBL/GenBank/DDBJ whole genome shotgun (WGS) entry which is preliminary data.</text>
</comment>
<gene>
    <name evidence="2" type="ORF">M0G41_13610</name>
</gene>
<evidence type="ECO:0000313" key="2">
    <source>
        <dbReference type="EMBL" id="MCK7594704.1"/>
    </source>
</evidence>
<feature type="signal peptide" evidence="1">
    <location>
        <begin position="1"/>
        <end position="30"/>
    </location>
</feature>
<keyword evidence="3" id="KW-1185">Reference proteome</keyword>
<reference evidence="2" key="1">
    <citation type="submission" date="2022-04" db="EMBL/GenBank/DDBJ databases">
        <title>Lysobacter sp. CAU 1642 isolated from sea sand.</title>
        <authorList>
            <person name="Kim W."/>
        </authorList>
    </citation>
    <scope>NUCLEOTIDE SEQUENCE</scope>
    <source>
        <strain evidence="2">CAU 1642</strain>
    </source>
</reference>
<proteinExistence type="predicted"/>
<name>A0ABT0GKG5_9GAMM</name>
<dbReference type="EMBL" id="JALNMH010000011">
    <property type="protein sequence ID" value="MCK7594704.1"/>
    <property type="molecule type" value="Genomic_DNA"/>
</dbReference>